<keyword evidence="3" id="KW-0597">Phosphoprotein</keyword>
<evidence type="ECO:0000256" key="5">
    <source>
        <dbReference type="ARBA" id="ARBA00022692"/>
    </source>
</evidence>
<comment type="catalytic activity">
    <reaction evidence="1">
        <text>ATP + protein L-histidine = ADP + protein N-phospho-L-histidine.</text>
        <dbReference type="EC" id="2.7.13.3"/>
    </reaction>
</comment>
<dbReference type="InterPro" id="IPR036890">
    <property type="entry name" value="HATPase_C_sf"/>
</dbReference>
<dbReference type="CDD" id="cd00082">
    <property type="entry name" value="HisKA"/>
    <property type="match status" value="1"/>
</dbReference>
<dbReference type="Gene3D" id="3.30.565.10">
    <property type="entry name" value="Histidine kinase-like ATPase, C-terminal domain"/>
    <property type="match status" value="1"/>
</dbReference>
<dbReference type="InterPro" id="IPR003594">
    <property type="entry name" value="HATPase_dom"/>
</dbReference>
<name>A0A0S2HWY1_9BACT</name>
<feature type="transmembrane region" description="Helical" evidence="8">
    <location>
        <begin position="138"/>
        <end position="163"/>
    </location>
</feature>
<dbReference type="RefSeq" id="WP_057952010.1">
    <property type="nucleotide sequence ID" value="NZ_CP013118.1"/>
</dbReference>
<keyword evidence="8" id="KW-0472">Membrane</keyword>
<dbReference type="SMART" id="SM00387">
    <property type="entry name" value="HATPase_c"/>
    <property type="match status" value="1"/>
</dbReference>
<accession>A0A0S2HWY1</accession>
<dbReference type="InterPro" id="IPR050428">
    <property type="entry name" value="TCS_sensor_his_kinase"/>
</dbReference>
<dbReference type="PANTHER" id="PTHR45436:SF5">
    <property type="entry name" value="SENSOR HISTIDINE KINASE TRCS"/>
    <property type="match status" value="1"/>
</dbReference>
<dbReference type="AlphaFoldDB" id="A0A0S2HWY1"/>
<keyword evidence="7 8" id="KW-1133">Transmembrane helix</keyword>
<dbReference type="STRING" id="1307839.L21SP5_00798"/>
<evidence type="ECO:0000256" key="8">
    <source>
        <dbReference type="SAM" id="Phobius"/>
    </source>
</evidence>
<sequence>MRKRKYSILTKVGIFYLLFTLLSFLVTAIILHSEATKHMDNILEERLKQREHWVKILIERRPERVNKKDYATVTPVATIPKAFKPVYKDTVLLHHETGRKEVHRKRINYVTVKDQHYRIEVIKSATELYRFKDDVYEIILPVFIVLALVIILINYLLSGYLFAPFKYILRQMASFNLTRKQSFRQRTTSTTEFYHLQQLFEAMQKRIVNDYEQLKSYTENMSHELQTPLTIMQNKAEHLLSDETLSQQQAEKIKIIYDEVMQLSRLGSLLNLITKIGNEEFTDVKEAYTKPILEQHIQSISDFAANRYIEIKTTLSADHAFKIDTGLLDILIRNLLKNAVSYANSDSVIYIETTSSAFIISNEGPELEFDAATIFNRFTKGKNSKSLGLGLAIVKQICQIGKLNISYQRTNGRHVFSIEEKTFD</sequence>
<evidence type="ECO:0000256" key="3">
    <source>
        <dbReference type="ARBA" id="ARBA00022553"/>
    </source>
</evidence>
<dbReference type="InterPro" id="IPR005467">
    <property type="entry name" value="His_kinase_dom"/>
</dbReference>
<dbReference type="PROSITE" id="PS50109">
    <property type="entry name" value="HIS_KIN"/>
    <property type="match status" value="1"/>
</dbReference>
<dbReference type="OrthoDB" id="1522504at2"/>
<feature type="transmembrane region" description="Helical" evidence="8">
    <location>
        <begin position="12"/>
        <end position="31"/>
    </location>
</feature>
<evidence type="ECO:0000313" key="10">
    <source>
        <dbReference type="EMBL" id="ALO14469.1"/>
    </source>
</evidence>
<dbReference type="Pfam" id="PF00512">
    <property type="entry name" value="HisKA"/>
    <property type="match status" value="1"/>
</dbReference>
<keyword evidence="11" id="KW-1185">Reference proteome</keyword>
<dbReference type="Gene3D" id="1.10.287.130">
    <property type="match status" value="1"/>
</dbReference>
<dbReference type="EC" id="2.7.13.3" evidence="2"/>
<evidence type="ECO:0000256" key="6">
    <source>
        <dbReference type="ARBA" id="ARBA00022777"/>
    </source>
</evidence>
<dbReference type="InterPro" id="IPR036097">
    <property type="entry name" value="HisK_dim/P_sf"/>
</dbReference>
<evidence type="ECO:0000256" key="4">
    <source>
        <dbReference type="ARBA" id="ARBA00022679"/>
    </source>
</evidence>
<dbReference type="GO" id="GO:0005886">
    <property type="term" value="C:plasma membrane"/>
    <property type="evidence" value="ECO:0007669"/>
    <property type="project" value="TreeGrafter"/>
</dbReference>
<keyword evidence="5 8" id="KW-0812">Transmembrane</keyword>
<dbReference type="SUPFAM" id="SSF47384">
    <property type="entry name" value="Homodimeric domain of signal transducing histidine kinase"/>
    <property type="match status" value="1"/>
</dbReference>
<dbReference type="SMART" id="SM00388">
    <property type="entry name" value="HisKA"/>
    <property type="match status" value="1"/>
</dbReference>
<dbReference type="GO" id="GO:0000155">
    <property type="term" value="F:phosphorelay sensor kinase activity"/>
    <property type="evidence" value="ECO:0007669"/>
    <property type="project" value="InterPro"/>
</dbReference>
<keyword evidence="4 10" id="KW-0808">Transferase</keyword>
<dbReference type="Pfam" id="PF02518">
    <property type="entry name" value="HATPase_c"/>
    <property type="match status" value="1"/>
</dbReference>
<evidence type="ECO:0000256" key="7">
    <source>
        <dbReference type="ARBA" id="ARBA00022989"/>
    </source>
</evidence>
<dbReference type="Proteomes" id="UP000064893">
    <property type="component" value="Chromosome"/>
</dbReference>
<dbReference type="SUPFAM" id="SSF55874">
    <property type="entry name" value="ATPase domain of HSP90 chaperone/DNA topoisomerase II/histidine kinase"/>
    <property type="match status" value="1"/>
</dbReference>
<proteinExistence type="predicted"/>
<evidence type="ECO:0000259" key="9">
    <source>
        <dbReference type="PROSITE" id="PS50109"/>
    </source>
</evidence>
<protein>
    <recommendedName>
        <fullName evidence="2">histidine kinase</fullName>
        <ecNumber evidence="2">2.7.13.3</ecNumber>
    </recommendedName>
</protein>
<feature type="domain" description="Histidine kinase" evidence="9">
    <location>
        <begin position="220"/>
        <end position="424"/>
    </location>
</feature>
<dbReference type="EMBL" id="CP013118">
    <property type="protein sequence ID" value="ALO14469.1"/>
    <property type="molecule type" value="Genomic_DNA"/>
</dbReference>
<evidence type="ECO:0000256" key="2">
    <source>
        <dbReference type="ARBA" id="ARBA00012438"/>
    </source>
</evidence>
<dbReference type="PANTHER" id="PTHR45436">
    <property type="entry name" value="SENSOR HISTIDINE KINASE YKOH"/>
    <property type="match status" value="1"/>
</dbReference>
<reference evidence="10 11" key="1">
    <citation type="submission" date="2015-11" db="EMBL/GenBank/DDBJ databases">
        <title>Description and complete genome sequence of a novel strain predominating in hypersaline microbial mats and representing a new family of the Bacteriodetes phylum.</title>
        <authorList>
            <person name="Spring S."/>
            <person name="Bunk B."/>
            <person name="Sproer C."/>
            <person name="Klenk H.-P."/>
        </authorList>
    </citation>
    <scope>NUCLEOTIDE SEQUENCE [LARGE SCALE GENOMIC DNA]</scope>
    <source>
        <strain evidence="10 11">L21-Spi-D4</strain>
    </source>
</reference>
<keyword evidence="6" id="KW-0418">Kinase</keyword>
<evidence type="ECO:0000313" key="11">
    <source>
        <dbReference type="Proteomes" id="UP000064893"/>
    </source>
</evidence>
<gene>
    <name evidence="10" type="primary">qseC</name>
    <name evidence="10" type="ORF">L21SP5_00798</name>
</gene>
<organism evidence="10 11">
    <name type="scientific">Salinivirga cyanobacteriivorans</name>
    <dbReference type="NCBI Taxonomy" id="1307839"/>
    <lineage>
        <taxon>Bacteria</taxon>
        <taxon>Pseudomonadati</taxon>
        <taxon>Bacteroidota</taxon>
        <taxon>Bacteroidia</taxon>
        <taxon>Bacteroidales</taxon>
        <taxon>Salinivirgaceae</taxon>
        <taxon>Salinivirga</taxon>
    </lineage>
</organism>
<dbReference type="InterPro" id="IPR003661">
    <property type="entry name" value="HisK_dim/P_dom"/>
</dbReference>
<evidence type="ECO:0000256" key="1">
    <source>
        <dbReference type="ARBA" id="ARBA00000085"/>
    </source>
</evidence>
<dbReference type="KEGG" id="blq:L21SP5_00798"/>